<reference evidence="2 3" key="1">
    <citation type="submission" date="2014-06" db="EMBL/GenBank/DDBJ databases">
        <title>The genome of the endonuclear symbiont Nucleicultrix amoebiphila.</title>
        <authorList>
            <person name="Schulz F."/>
            <person name="Horn M."/>
        </authorList>
    </citation>
    <scope>NUCLEOTIDE SEQUENCE [LARGE SCALE GENOMIC DNA]</scope>
    <source>
        <strain evidence="2 3">FS5</strain>
    </source>
</reference>
<dbReference type="Pfam" id="PF13365">
    <property type="entry name" value="Trypsin_2"/>
    <property type="match status" value="1"/>
</dbReference>
<dbReference type="Gene3D" id="2.40.10.10">
    <property type="entry name" value="Trypsin-like serine proteases"/>
    <property type="match status" value="2"/>
</dbReference>
<dbReference type="InterPro" id="IPR036034">
    <property type="entry name" value="PDZ_sf"/>
</dbReference>
<dbReference type="PANTHER" id="PTHR46366:SF1">
    <property type="entry name" value="PDZ DOMAIN-CONTAINING PROTEIN C1685.05"/>
    <property type="match status" value="1"/>
</dbReference>
<evidence type="ECO:0000259" key="1">
    <source>
        <dbReference type="Pfam" id="PF13180"/>
    </source>
</evidence>
<feature type="domain" description="PDZ" evidence="1">
    <location>
        <begin position="252"/>
        <end position="318"/>
    </location>
</feature>
<keyword evidence="3" id="KW-1185">Reference proteome</keyword>
<evidence type="ECO:0000313" key="2">
    <source>
        <dbReference type="EMBL" id="ARN84410.1"/>
    </source>
</evidence>
<dbReference type="InterPro" id="IPR043504">
    <property type="entry name" value="Peptidase_S1_PA_chymotrypsin"/>
</dbReference>
<dbReference type="KEGG" id="naf:GQ61_02705"/>
<dbReference type="Pfam" id="PF13180">
    <property type="entry name" value="PDZ_2"/>
    <property type="match status" value="1"/>
</dbReference>
<dbReference type="STRING" id="1414854.GQ61_02705"/>
<dbReference type="SUPFAM" id="SSF50156">
    <property type="entry name" value="PDZ domain-like"/>
    <property type="match status" value="1"/>
</dbReference>
<protein>
    <recommendedName>
        <fullName evidence="1">PDZ domain-containing protein</fullName>
    </recommendedName>
</protein>
<dbReference type="AlphaFoldDB" id="A0A1W6N3E9"/>
<dbReference type="Gene3D" id="2.30.42.10">
    <property type="match status" value="1"/>
</dbReference>
<proteinExistence type="predicted"/>
<dbReference type="PRINTS" id="PR00834">
    <property type="entry name" value="PROTEASES2C"/>
</dbReference>
<evidence type="ECO:0000313" key="3">
    <source>
        <dbReference type="Proteomes" id="UP000237351"/>
    </source>
</evidence>
<name>A0A1W6N3E9_9PROT</name>
<dbReference type="SUPFAM" id="SSF50494">
    <property type="entry name" value="Trypsin-like serine proteases"/>
    <property type="match status" value="1"/>
</dbReference>
<gene>
    <name evidence="2" type="ORF">GQ61_02705</name>
</gene>
<dbReference type="GO" id="GO:0004252">
    <property type="term" value="F:serine-type endopeptidase activity"/>
    <property type="evidence" value="ECO:0007669"/>
    <property type="project" value="InterPro"/>
</dbReference>
<dbReference type="PANTHER" id="PTHR46366">
    <property type="entry name" value="PRO-APOPTOTIC SERINE PROTEASE NMA111"/>
    <property type="match status" value="1"/>
</dbReference>
<dbReference type="EMBL" id="CP008743">
    <property type="protein sequence ID" value="ARN84410.1"/>
    <property type="molecule type" value="Genomic_DNA"/>
</dbReference>
<dbReference type="GO" id="GO:0006508">
    <property type="term" value="P:proteolysis"/>
    <property type="evidence" value="ECO:0007669"/>
    <property type="project" value="InterPro"/>
</dbReference>
<dbReference type="InterPro" id="IPR001478">
    <property type="entry name" value="PDZ"/>
</dbReference>
<dbReference type="InterPro" id="IPR009003">
    <property type="entry name" value="Peptidase_S1_PA"/>
</dbReference>
<accession>A0A1W6N3E9</accession>
<dbReference type="Proteomes" id="UP000237351">
    <property type="component" value="Chromosome"/>
</dbReference>
<sequence>MVGVSAQASFDQNLVLNVKKNVVSITTRKNISAYSDNIQSFGTGFIVNKEKGIILTNKHVVGAASIASYEVSFFDGTEVDAQFVYVDPWHDFAFIKVNPKQIPAGTPKLVIAKDEAVLGEPIFIIGKNANQNYSLQTGEISSIYESIGTLPNQSYRISLNARGGASGSPVVNMKGEVVALIHSSDFDNFAFALPMSYANDALVSLLQKKQPSRKHTGMILDYYSLDRAVKYFHFPQEKVDAFMKSYPDSFNRGLRVLEIFKGSPAMDKLQVGDMIWSIEGEEIGPKLYLLEKKLNDLSKDKVKLSVYREGKLLDVEVGLYDLFKTRIKRMVSFGGAVFYERDDFIRKLTNAPEKSVFISNIKEGSSFSGRFPPIPGAQKLFIKISSFSGKPVETLDDLIKVIPELIKMKNFNTSYKNYGVYLAHDNLPVFSHSETCLEVSYNDIDGTPMVYDYDDSTGAWKGKEIPLK</sequence>
<dbReference type="InterPro" id="IPR001940">
    <property type="entry name" value="Peptidase_S1C"/>
</dbReference>
<organism evidence="2 3">
    <name type="scientific">Candidatus Nucleicultrix amoebiphila FS5</name>
    <dbReference type="NCBI Taxonomy" id="1414854"/>
    <lineage>
        <taxon>Bacteria</taxon>
        <taxon>Pseudomonadati</taxon>
        <taxon>Pseudomonadota</taxon>
        <taxon>Alphaproteobacteria</taxon>
        <taxon>Holosporales</taxon>
        <taxon>Candidatus Nucleicultricaceae</taxon>
        <taxon>Candidatus Nucleicultrix</taxon>
    </lineage>
</organism>